<dbReference type="Gene3D" id="3.30.565.10">
    <property type="entry name" value="Histidine kinase-like ATPase, C-terminal domain"/>
    <property type="match status" value="1"/>
</dbReference>
<dbReference type="SUPFAM" id="SSF55874">
    <property type="entry name" value="ATPase domain of HSP90 chaperone/DNA topoisomerase II/histidine kinase"/>
    <property type="match status" value="1"/>
</dbReference>
<sequence length="1759" mass="201171">MEAELVEEKLKGHWRIDDLLLIAEYRRSEKNPRYGYFTNCTANDRKVFYPFVEGHAQAERVVLHLLHNENLIIGKHYAVRVKPAIKNRSTNPYLVEIDEVLEIEGYESPQEFIKKWFSRKGENPGDAATIASQLRLNELELYTQTERFIFELLQNADDMPTSGKKVNVRMELLGDYFLFLHDGKFFDRNDVMAIADAARSTKSRDKTKTGYKGIGFKSVFTDSNRVFIRSQSYSFKFDKLHPIYSDFWQLYAKYMEDSSESKRVEIRREYTGREAEFTQIERIPWQIKPIWVELADYPDELKRSDFWASQNVAIALEIGQATLAEKQYDQKISKLLCEPRFLLFLRNITSVSYTHNDQKSTLALQTAGPQLEIRRNDRLQATYEKWDAEITISNESFTEAGLQFQKRALQDGKYEFVTQDGQQVKNIPEKLAILERTTLTFAAQIEEDKIKRVDKDEAILFNYLPTSDKRFAFPFLVNGDFVTKTDREFILHENLWNQYLFYHIGYSHINWLSRLSKSNRHPASYLNLLVSDLKDEKHPSESDINAAFNRGVRKAVSDLPFIRSVTGYVELPANIILDEVRLAKVLGTSFFYAFTGTSKQMPDSRIEPAILRRAFLSIDRFEIKEFVDRLAQDESVKILAGAVSGLNELRYNAFLDWLHVHCKENTNLLGPILPNLPILRFGNEVVSWSAIANQDDYLLIDNRTKDLPAELSALGFKVSSVNIDLFPAIKSAFQTRDTYLDSDVVLYDKVSERCSQYSLEPEQKAALFSLFVGLNRVGDEKHTRTLRLFSDEQGVQRPLDKLLNRNIEGLPHWLTSYTIREPEFKVLPPAARNALVKSSTLFSKLLCDPNVLTDCTQHLDSQNVAEWGRQLQLWRAKDSITPTAGWNDLPWLYTNDTHRFQAAAALWDHHVLTAIPAQAVIESLTGWLMPHPDSQTLIEHFGLAIRSAPLTTSIIHTDKTLSKAETRLLIDFLEKANEAAFLTEWTISATEAGYQLSKLLNQTVYAADASIQSFIKTSGLDDRFVTMPDGLADTDTLAAIGAVTGDALLNLLIEQQATLALAPLLLKRSDPKLYATYLHKLPVLAISSSAIYSPESPEVQVLKMARNLQEPESSAAFQALLDKTMLDGLPISECSDFSDMVQVELVSGKEPYEFSTADLLPNNANRIDRIEKAIKAFSSCSKLVSERFLREKVFSAKTLKPADAESEIFKATPTYLTPIQVVFLQVRRLAQSQLPPIQTKHFFDHWSEKKREAKAWAELGTYLNLLHDKGIEESHIPLGLEHCVIDPDYCLEPDELLPDFYAKWADTEDKKTFLTKFSDGPNGPDSDVVKLRKALLNSDDATAKVCQRTLDNPLRINTLNWLSAQQNDEFVTACIGCIGEMLNKIEWPADQQPIVPIITSIEASVKTYRLAEFANQVVHTWSDDWKPYETEIHSLLTTQKAWVVENSFPVALDKLIGKLATICPNRELAKDILEGSTSPSAPFYETWELKDEYPIHVIQSNRIPWQVWYDDQLVSVEEDGESYFNEETSTTYLTAKPAKSFPLNLPECFPETPRNELYELALKSREHPEDEPRSQRKFYTPEFERIIGGDELNDIQQGKEFKSAVLRGIPYLEEQGFDFSESEVSLGLHFMNVKRAGFKDPYNITFRSAKRGLLYLNLGAWKRLGVNNEVLIVVYQGGEMRLFSSKEELLAEKWNEYMLYRVEKPDKIDANYEGITLHEKTTHLLFVTSEKMYQSLYQDKLAQRTNKSINAATSTPDEL</sequence>
<dbReference type="PANTHER" id="PTHR32387:SF0">
    <property type="entry name" value="PROTEIN NO VEIN"/>
    <property type="match status" value="1"/>
</dbReference>
<organism evidence="1 2">
    <name type="scientific">Rudanella paleaurantiibacter</name>
    <dbReference type="NCBI Taxonomy" id="2614655"/>
    <lineage>
        <taxon>Bacteria</taxon>
        <taxon>Pseudomonadati</taxon>
        <taxon>Bacteroidota</taxon>
        <taxon>Cytophagia</taxon>
        <taxon>Cytophagales</taxon>
        <taxon>Cytophagaceae</taxon>
        <taxon>Rudanella</taxon>
    </lineage>
</organism>
<dbReference type="NCBIfam" id="NF047352">
    <property type="entry name" value="P_loop_sacsin"/>
    <property type="match status" value="1"/>
</dbReference>
<comment type="caution">
    <text evidence="1">The sequence shown here is derived from an EMBL/GenBank/DDBJ whole genome shotgun (WGS) entry which is preliminary data.</text>
</comment>
<accession>A0A7J5TSQ7</accession>
<gene>
    <name evidence="1" type="ORF">F5984_23655</name>
</gene>
<proteinExistence type="predicted"/>
<evidence type="ECO:0000313" key="1">
    <source>
        <dbReference type="EMBL" id="KAB7726626.1"/>
    </source>
</evidence>
<name>A0A7J5TSQ7_9BACT</name>
<evidence type="ECO:0000313" key="2">
    <source>
        <dbReference type="Proteomes" id="UP000488299"/>
    </source>
</evidence>
<dbReference type="RefSeq" id="WP_152126699.1">
    <property type="nucleotide sequence ID" value="NZ_WELI01000014.1"/>
</dbReference>
<dbReference type="PANTHER" id="PTHR32387">
    <property type="entry name" value="WU:FJ29H11"/>
    <property type="match status" value="1"/>
</dbReference>
<keyword evidence="2" id="KW-1185">Reference proteome</keyword>
<dbReference type="InterPro" id="IPR052957">
    <property type="entry name" value="Auxin_embryo_med"/>
</dbReference>
<dbReference type="EMBL" id="WELI01000014">
    <property type="protein sequence ID" value="KAB7726626.1"/>
    <property type="molecule type" value="Genomic_DNA"/>
</dbReference>
<evidence type="ECO:0008006" key="3">
    <source>
        <dbReference type="Google" id="ProtNLM"/>
    </source>
</evidence>
<reference evidence="1 2" key="1">
    <citation type="submission" date="2019-10" db="EMBL/GenBank/DDBJ databases">
        <title>Rudanella paleaurantiibacter sp. nov., isolated from sludge.</title>
        <authorList>
            <person name="Xu S.Q."/>
        </authorList>
    </citation>
    <scope>NUCLEOTIDE SEQUENCE [LARGE SCALE GENOMIC DNA]</scope>
    <source>
        <strain evidence="1 2">HX-22-17</strain>
    </source>
</reference>
<dbReference type="Proteomes" id="UP000488299">
    <property type="component" value="Unassembled WGS sequence"/>
</dbReference>
<protein>
    <recommendedName>
        <fullName evidence="3">ATP-binding protein</fullName>
    </recommendedName>
</protein>
<dbReference type="InterPro" id="IPR036890">
    <property type="entry name" value="HATPase_C_sf"/>
</dbReference>